<dbReference type="STRING" id="1172190.M947_03140"/>
<dbReference type="eggNOG" id="ENOG5031V40">
    <property type="taxonomic scope" value="Bacteria"/>
</dbReference>
<evidence type="ECO:0000313" key="1">
    <source>
        <dbReference type="EMBL" id="EQB40033.1"/>
    </source>
</evidence>
<accession>T0L2I0</accession>
<dbReference type="PATRIC" id="fig|1172190.3.peg.613"/>
<comment type="caution">
    <text evidence="1">The sequence shown here is derived from an EMBL/GenBank/DDBJ whole genome shotgun (WGS) entry which is preliminary data.</text>
</comment>
<gene>
    <name evidence="1" type="ORF">M947_03140</name>
</gene>
<reference evidence="1 2" key="1">
    <citation type="submission" date="2013-07" db="EMBL/GenBank/DDBJ databases">
        <title>Sulfurimonas hongkongensis AST-10 Genome Sequencing.</title>
        <authorList>
            <person name="Cai L."/>
            <person name="Zhang T."/>
        </authorList>
    </citation>
    <scope>NUCLEOTIDE SEQUENCE [LARGE SCALE GENOMIC DNA]</scope>
    <source>
        <strain evidence="1 2">AST-10</strain>
    </source>
</reference>
<dbReference type="RefSeq" id="WP_021286906.1">
    <property type="nucleotide sequence ID" value="NZ_AUPZ01000004.1"/>
</dbReference>
<dbReference type="EMBL" id="AUPZ01000004">
    <property type="protein sequence ID" value="EQB40033.1"/>
    <property type="molecule type" value="Genomic_DNA"/>
</dbReference>
<dbReference type="AlphaFoldDB" id="T0L2I0"/>
<name>T0L2I0_9BACT</name>
<dbReference type="OrthoDB" id="5334922at2"/>
<organism evidence="1 2">
    <name type="scientific">Sulfurimonas hongkongensis</name>
    <dbReference type="NCBI Taxonomy" id="1172190"/>
    <lineage>
        <taxon>Bacteria</taxon>
        <taxon>Pseudomonadati</taxon>
        <taxon>Campylobacterota</taxon>
        <taxon>Epsilonproteobacteria</taxon>
        <taxon>Campylobacterales</taxon>
        <taxon>Sulfurimonadaceae</taxon>
        <taxon>Sulfurimonas</taxon>
    </lineage>
</organism>
<evidence type="ECO:0000313" key="2">
    <source>
        <dbReference type="Proteomes" id="UP000015520"/>
    </source>
</evidence>
<dbReference type="Proteomes" id="UP000015520">
    <property type="component" value="Unassembled WGS sequence"/>
</dbReference>
<proteinExistence type="predicted"/>
<keyword evidence="2" id="KW-1185">Reference proteome</keyword>
<protein>
    <submittedName>
        <fullName evidence="1">Uncharacterized protein</fullName>
    </submittedName>
</protein>
<sequence length="72" mass="8401">MSKKIGLLIGGRRFDVDVEDSFAPFLEKNMANDFNKDGNNDLKKLLQAYVRRTHELYLQEKKIEDLLSKTKL</sequence>